<evidence type="ECO:0000256" key="2">
    <source>
        <dbReference type="ARBA" id="ARBA00023315"/>
    </source>
</evidence>
<evidence type="ECO:0000259" key="3">
    <source>
        <dbReference type="PROSITE" id="PS51186"/>
    </source>
</evidence>
<accession>A0ABW2G0J6</accession>
<evidence type="ECO:0000313" key="4">
    <source>
        <dbReference type="EMBL" id="MFC7182994.1"/>
    </source>
</evidence>
<dbReference type="Pfam" id="PF00583">
    <property type="entry name" value="Acetyltransf_1"/>
    <property type="match status" value="1"/>
</dbReference>
<dbReference type="RefSeq" id="WP_345705683.1">
    <property type="nucleotide sequence ID" value="NZ_BAABKV010000001.1"/>
</dbReference>
<dbReference type="CDD" id="cd04301">
    <property type="entry name" value="NAT_SF"/>
    <property type="match status" value="1"/>
</dbReference>
<dbReference type="InterPro" id="IPR016181">
    <property type="entry name" value="Acyl_CoA_acyltransferase"/>
</dbReference>
<feature type="domain" description="N-acetyltransferase" evidence="3">
    <location>
        <begin position="9"/>
        <end position="168"/>
    </location>
</feature>
<protein>
    <submittedName>
        <fullName evidence="4">GNAT family N-acetyltransferase</fullName>
        <ecNumber evidence="4">2.3.-.-</ecNumber>
    </submittedName>
</protein>
<dbReference type="PROSITE" id="PS51186">
    <property type="entry name" value="GNAT"/>
    <property type="match status" value="1"/>
</dbReference>
<keyword evidence="5" id="KW-1185">Reference proteome</keyword>
<gene>
    <name evidence="4" type="ORF">ACFQMG_25920</name>
</gene>
<dbReference type="GO" id="GO:0016746">
    <property type="term" value="F:acyltransferase activity"/>
    <property type="evidence" value="ECO:0007669"/>
    <property type="project" value="UniProtKB-KW"/>
</dbReference>
<dbReference type="SUPFAM" id="SSF55729">
    <property type="entry name" value="Acyl-CoA N-acyltransferases (Nat)"/>
    <property type="match status" value="1"/>
</dbReference>
<sequence>MAGMPSDEPTIRAACAGDGQVLADLDRAAWSPVSDVAPRRAEDDHDFFGGRSPADGYLVAELAGRVVGYVRHAAPTPLAGNRHVRQIQGLAVAAEARGRGVGRALVEAACAAAHGTGARRVTLRVLGGNTAARRLYERCGFRTEGVLPEEFLIDGAYVDDVLMGRWVSAG</sequence>
<dbReference type="Gene3D" id="3.40.630.30">
    <property type="match status" value="1"/>
</dbReference>
<dbReference type="PANTHER" id="PTHR43877">
    <property type="entry name" value="AMINOALKYLPHOSPHONATE N-ACETYLTRANSFERASE-RELATED-RELATED"/>
    <property type="match status" value="1"/>
</dbReference>
<comment type="caution">
    <text evidence="4">The sequence shown here is derived from an EMBL/GenBank/DDBJ whole genome shotgun (WGS) entry which is preliminary data.</text>
</comment>
<reference evidence="5" key="1">
    <citation type="journal article" date="2019" name="Int. J. Syst. Evol. Microbiol.">
        <title>The Global Catalogue of Microorganisms (GCM) 10K type strain sequencing project: providing services to taxonomists for standard genome sequencing and annotation.</title>
        <authorList>
            <consortium name="The Broad Institute Genomics Platform"/>
            <consortium name="The Broad Institute Genome Sequencing Center for Infectious Disease"/>
            <person name="Wu L."/>
            <person name="Ma J."/>
        </authorList>
    </citation>
    <scope>NUCLEOTIDE SEQUENCE [LARGE SCALE GENOMIC DNA]</scope>
    <source>
        <strain evidence="5">CGMCC 1.12859</strain>
    </source>
</reference>
<evidence type="ECO:0000256" key="1">
    <source>
        <dbReference type="ARBA" id="ARBA00022679"/>
    </source>
</evidence>
<dbReference type="EC" id="2.3.-.-" evidence="4"/>
<keyword evidence="2 4" id="KW-0012">Acyltransferase</keyword>
<proteinExistence type="predicted"/>
<evidence type="ECO:0000313" key="5">
    <source>
        <dbReference type="Proteomes" id="UP001596435"/>
    </source>
</evidence>
<dbReference type="Proteomes" id="UP001596435">
    <property type="component" value="Unassembled WGS sequence"/>
</dbReference>
<dbReference type="InterPro" id="IPR050832">
    <property type="entry name" value="Bact_Acetyltransf"/>
</dbReference>
<name>A0ABW2G0J6_9ACTN</name>
<organism evidence="4 5">
    <name type="scientific">Kitasatospora paranensis</name>
    <dbReference type="NCBI Taxonomy" id="258053"/>
    <lineage>
        <taxon>Bacteria</taxon>
        <taxon>Bacillati</taxon>
        <taxon>Actinomycetota</taxon>
        <taxon>Actinomycetes</taxon>
        <taxon>Kitasatosporales</taxon>
        <taxon>Streptomycetaceae</taxon>
        <taxon>Kitasatospora</taxon>
    </lineage>
</organism>
<dbReference type="InterPro" id="IPR000182">
    <property type="entry name" value="GNAT_dom"/>
</dbReference>
<dbReference type="EMBL" id="JBHTAJ010000057">
    <property type="protein sequence ID" value="MFC7182994.1"/>
    <property type="molecule type" value="Genomic_DNA"/>
</dbReference>
<keyword evidence="1 4" id="KW-0808">Transferase</keyword>